<accession>A0A266LMV8</accession>
<comment type="caution">
    <text evidence="1">The sequence shown here is derived from an EMBL/GenBank/DDBJ whole genome shotgun (WGS) entry which is preliminary data.</text>
</comment>
<gene>
    <name evidence="1" type="ORF">CJF43_23340</name>
</gene>
<dbReference type="EMBL" id="NQKL01000030">
    <property type="protein sequence ID" value="OZY39361.1"/>
    <property type="molecule type" value="Genomic_DNA"/>
</dbReference>
<dbReference type="RefSeq" id="WP_095031163.1">
    <property type="nucleotide sequence ID" value="NZ_NQKL01000030.1"/>
</dbReference>
<dbReference type="Proteomes" id="UP000216113">
    <property type="component" value="Unassembled WGS sequence"/>
</dbReference>
<sequence>MKPVVVSASLKIDIGKEASLQLATEFNLYKAGQTYLGEFFGKDVPFIKPKQVVEQNLWHVHLETDLVTRQWGKLAEREADQDRFTSDRILVYTMFGDFHLQPFMLLTLLDPGHSHMADPIFMRSLADLSEKERSAYSRDPANEDWIIVK</sequence>
<evidence type="ECO:0000313" key="1">
    <source>
        <dbReference type="EMBL" id="OZY39361.1"/>
    </source>
</evidence>
<dbReference type="AlphaFoldDB" id="A0A266LMV8"/>
<name>A0A266LMV8_PSEFR</name>
<protein>
    <submittedName>
        <fullName evidence="1">Uncharacterized protein</fullName>
    </submittedName>
</protein>
<dbReference type="Pfam" id="PF13957">
    <property type="entry name" value="YafO_toxin"/>
    <property type="match status" value="1"/>
</dbReference>
<organism evidence="1 2">
    <name type="scientific">Pseudomonas fragi</name>
    <dbReference type="NCBI Taxonomy" id="296"/>
    <lineage>
        <taxon>Bacteria</taxon>
        <taxon>Pseudomonadati</taxon>
        <taxon>Pseudomonadota</taxon>
        <taxon>Gammaproteobacteria</taxon>
        <taxon>Pseudomonadales</taxon>
        <taxon>Pseudomonadaceae</taxon>
        <taxon>Pseudomonas</taxon>
    </lineage>
</organism>
<evidence type="ECO:0000313" key="2">
    <source>
        <dbReference type="Proteomes" id="UP000216113"/>
    </source>
</evidence>
<proteinExistence type="predicted"/>
<dbReference type="InterPro" id="IPR020353">
    <property type="entry name" value="Toxin_YafO"/>
</dbReference>
<reference evidence="1 2" key="1">
    <citation type="submission" date="2017-08" db="EMBL/GenBank/DDBJ databases">
        <title>Genomic and metabolic characterisation of spoilage-associated Pseudomonas species.</title>
        <authorList>
            <person name="Stanborough T."/>
            <person name="Fegan N."/>
            <person name="Powell S.M."/>
            <person name="Singh T."/>
            <person name="Tamplin M.L."/>
            <person name="Chandry P.S."/>
        </authorList>
    </citation>
    <scope>NUCLEOTIDE SEQUENCE [LARGE SCALE GENOMIC DNA]</scope>
    <source>
        <strain evidence="1 2">F1820</strain>
    </source>
</reference>